<sequence length="218" mass="22619">MPGIFLQRRQAPVVQNQDIDLGQLLQGAPEATVAVGDAQLLQQARGAQVQRAVALATGLVAQGAGEPGLADAGRAGQQQVVPLTDPVTTGQGRDQALVQRAATAPVEVFQAGAGVLELGLFTQPLQALVVAPGQLAVEQQAEALIEAQAVAGRQRPLFFQCSGHAAQPQLVQLAQGVLGHHRTAPLGCSNRRHGRSRDCWVVLPASRAWAVVAGRGLA</sequence>
<evidence type="ECO:0000313" key="1">
    <source>
        <dbReference type="EMBL" id="CAA55962.1"/>
    </source>
</evidence>
<protein>
    <submittedName>
        <fullName evidence="1">IS1162 DNA</fullName>
    </submittedName>
</protein>
<dbReference type="AntiFam" id="ANF00239">
    <property type="entry name" value="Shadow ORF (opposite y4bM)"/>
</dbReference>
<proteinExistence type="predicted"/>
<dbReference type="EMBL" id="X79443">
    <property type="protein sequence ID" value="CAA55962.1"/>
    <property type="molecule type" value="Genomic_DNA"/>
</dbReference>
<organism evidence="1">
    <name type="scientific">Pseudomonas fluorescens</name>
    <dbReference type="NCBI Taxonomy" id="294"/>
    <lineage>
        <taxon>Bacteria</taxon>
        <taxon>Pseudomonadati</taxon>
        <taxon>Pseudomonadota</taxon>
        <taxon>Gammaproteobacteria</taxon>
        <taxon>Pseudomonadales</taxon>
        <taxon>Pseudomonadaceae</taxon>
        <taxon>Pseudomonas</taxon>
    </lineage>
</organism>
<dbReference type="AlphaFoldDB" id="Q51764"/>
<accession>Q51764</accession>
<reference evidence="1" key="1">
    <citation type="journal article" date="1995" name="Gene">
        <title>Characterization and sequence of a novel insertion sequence, IS1162, from Pseudomonas fluorescens.</title>
        <authorList>
            <person name="Solinas F."/>
            <person name="Marconi A.M."/>
            <person name="Ruzzi M."/>
            <person name="Zennaro E."/>
        </authorList>
    </citation>
    <scope>NUCLEOTIDE SEQUENCE</scope>
    <source>
        <strain evidence="1">ST</strain>
    </source>
</reference>
<name>Q51764_PSEFL</name>